<organism evidence="1 2">
    <name type="scientific">Eleutherodactylus coqui</name>
    <name type="common">Puerto Rican coqui</name>
    <dbReference type="NCBI Taxonomy" id="57060"/>
    <lineage>
        <taxon>Eukaryota</taxon>
        <taxon>Metazoa</taxon>
        <taxon>Chordata</taxon>
        <taxon>Craniata</taxon>
        <taxon>Vertebrata</taxon>
        <taxon>Euteleostomi</taxon>
        <taxon>Amphibia</taxon>
        <taxon>Batrachia</taxon>
        <taxon>Anura</taxon>
        <taxon>Neobatrachia</taxon>
        <taxon>Hyloidea</taxon>
        <taxon>Eleutherodactylidae</taxon>
        <taxon>Eleutherodactylinae</taxon>
        <taxon>Eleutherodactylus</taxon>
        <taxon>Eleutherodactylus</taxon>
    </lineage>
</organism>
<sequence length="67" mass="7502">MQIRPIANNNVYLNAVLVRLAGEYQPCKYVPMDLSGKTMGHFSYENVIIWDQDSLSRSSPTSLSLPA</sequence>
<proteinExistence type="predicted"/>
<evidence type="ECO:0000313" key="1">
    <source>
        <dbReference type="EMBL" id="KAG9469941.1"/>
    </source>
</evidence>
<evidence type="ECO:0000313" key="2">
    <source>
        <dbReference type="Proteomes" id="UP000770717"/>
    </source>
</evidence>
<keyword evidence="2" id="KW-1185">Reference proteome</keyword>
<protein>
    <submittedName>
        <fullName evidence="1">Uncharacterized protein</fullName>
    </submittedName>
</protein>
<reference evidence="1" key="1">
    <citation type="thesis" date="2020" institute="ProQuest LLC" country="789 East Eisenhower Parkway, Ann Arbor, MI, USA">
        <title>Comparative Genomics and Chromosome Evolution.</title>
        <authorList>
            <person name="Mudd A.B."/>
        </authorList>
    </citation>
    <scope>NUCLEOTIDE SEQUENCE</scope>
    <source>
        <strain evidence="1">HN-11 Male</strain>
        <tissue evidence="1">Kidney and liver</tissue>
    </source>
</reference>
<dbReference type="AlphaFoldDB" id="A0A8J6JUC3"/>
<dbReference type="EMBL" id="WNTK01000392">
    <property type="protein sequence ID" value="KAG9469941.1"/>
    <property type="molecule type" value="Genomic_DNA"/>
</dbReference>
<comment type="caution">
    <text evidence="1">The sequence shown here is derived from an EMBL/GenBank/DDBJ whole genome shotgun (WGS) entry which is preliminary data.</text>
</comment>
<accession>A0A8J6JUC3</accession>
<dbReference type="Proteomes" id="UP000770717">
    <property type="component" value="Unassembled WGS sequence"/>
</dbReference>
<gene>
    <name evidence="1" type="ORF">GDO78_019291</name>
</gene>
<name>A0A8J6JUC3_ELECQ</name>